<dbReference type="Gene3D" id="3.90.1530.30">
    <property type="match status" value="1"/>
</dbReference>
<organism evidence="3 4">
    <name type="scientific">Candidatus Ruthenibacterium avium</name>
    <dbReference type="NCBI Taxonomy" id="2838751"/>
    <lineage>
        <taxon>Bacteria</taxon>
        <taxon>Bacillati</taxon>
        <taxon>Bacillota</taxon>
        <taxon>Clostridia</taxon>
        <taxon>Eubacteriales</taxon>
        <taxon>Oscillospiraceae</taxon>
        <taxon>Ruthenibacterium</taxon>
    </lineage>
</organism>
<comment type="caution">
    <text evidence="3">The sequence shown here is derived from an EMBL/GenBank/DDBJ whole genome shotgun (WGS) entry which is preliminary data.</text>
</comment>
<evidence type="ECO:0000259" key="2">
    <source>
        <dbReference type="SMART" id="SM00470"/>
    </source>
</evidence>
<dbReference type="SMART" id="SM00470">
    <property type="entry name" value="ParB"/>
    <property type="match status" value="1"/>
</dbReference>
<comment type="similarity">
    <text evidence="1">Belongs to the ParB family.</text>
</comment>
<dbReference type="AlphaFoldDB" id="A0A9D2M1R0"/>
<name>A0A9D2M1R0_9FIRM</name>
<accession>A0A9D2M1R0</accession>
<evidence type="ECO:0000313" key="4">
    <source>
        <dbReference type="Proteomes" id="UP000824209"/>
    </source>
</evidence>
<protein>
    <submittedName>
        <fullName evidence="3">ParB/RepB/Spo0J family partition protein</fullName>
    </submittedName>
</protein>
<evidence type="ECO:0000256" key="1">
    <source>
        <dbReference type="ARBA" id="ARBA00006295"/>
    </source>
</evidence>
<dbReference type="Proteomes" id="UP000824209">
    <property type="component" value="Unassembled WGS sequence"/>
</dbReference>
<reference evidence="3" key="1">
    <citation type="journal article" date="2021" name="PeerJ">
        <title>Extensive microbial diversity within the chicken gut microbiome revealed by metagenomics and culture.</title>
        <authorList>
            <person name="Gilroy R."/>
            <person name="Ravi A."/>
            <person name="Getino M."/>
            <person name="Pursley I."/>
            <person name="Horton D.L."/>
            <person name="Alikhan N.F."/>
            <person name="Baker D."/>
            <person name="Gharbi K."/>
            <person name="Hall N."/>
            <person name="Watson M."/>
            <person name="Adriaenssens E.M."/>
            <person name="Foster-Nyarko E."/>
            <person name="Jarju S."/>
            <person name="Secka A."/>
            <person name="Antonio M."/>
            <person name="Oren A."/>
            <person name="Chaudhuri R.R."/>
            <person name="La Ragione R."/>
            <person name="Hildebrand F."/>
            <person name="Pallen M.J."/>
        </authorList>
    </citation>
    <scope>NUCLEOTIDE SEQUENCE</scope>
    <source>
        <strain evidence="3">ChiBcec8-14828</strain>
    </source>
</reference>
<dbReference type="InterPro" id="IPR003115">
    <property type="entry name" value="ParB_N"/>
</dbReference>
<evidence type="ECO:0000313" key="3">
    <source>
        <dbReference type="EMBL" id="HJB39592.1"/>
    </source>
</evidence>
<dbReference type="PANTHER" id="PTHR33375">
    <property type="entry name" value="CHROMOSOME-PARTITIONING PROTEIN PARB-RELATED"/>
    <property type="match status" value="1"/>
</dbReference>
<dbReference type="CDD" id="cd16407">
    <property type="entry name" value="ParB_N_like"/>
    <property type="match status" value="1"/>
</dbReference>
<feature type="domain" description="ParB-like N-terminal" evidence="2">
    <location>
        <begin position="29"/>
        <end position="119"/>
    </location>
</feature>
<dbReference type="Gene3D" id="1.10.10.2830">
    <property type="match status" value="1"/>
</dbReference>
<dbReference type="NCBIfam" id="TIGR00180">
    <property type="entry name" value="parB_part"/>
    <property type="match status" value="1"/>
</dbReference>
<dbReference type="InterPro" id="IPR004437">
    <property type="entry name" value="ParB/RepB/Spo0J"/>
</dbReference>
<dbReference type="GO" id="GO:0003677">
    <property type="term" value="F:DNA binding"/>
    <property type="evidence" value="ECO:0007669"/>
    <property type="project" value="InterPro"/>
</dbReference>
<dbReference type="EMBL" id="DWYA01000043">
    <property type="protein sequence ID" value="HJB39592.1"/>
    <property type="molecule type" value="Genomic_DNA"/>
</dbReference>
<sequence length="427" mass="48099">MAEKLAFKMPASPAPAPPIGAAVGESMVISVPLEQIKTFPNHPFRVQMDADMQDLMESIRDHGIQEPVTLRAMDGYYQLLSGHRRCKAAQLVGLKEVPAIVKPTMDDYTATVWMVQANRRRSHLLPSELAKAYAMEMDALRHQGKKSTNSTSETWSANQIAQDSGVSSRQVYRYIRLAKLIDPLLNMVDNKEQKIKADPSRQIFAMSMAVGLILADIPTKQQHLLYDCICQTGKVPSLSQAGSIQVATFYPGVSAKKISDILNEDRKKEKTACPIGSDKTDAALKNVEEQYVPSAEAVLCDTVSQSVQPNDKLKRLRNKQEREAFLDNYTRWGIWKEIPELRVRFYKYDLPNGARIVAQTYVHPPISYLSYKKEEYTVAEFSLLLPKGDEFRGQYGQEYTFYRPNGASKTAIIAYLTETKPMVADYD</sequence>
<gene>
    <name evidence="3" type="ORF">H9943_04265</name>
</gene>
<dbReference type="Pfam" id="PF02195">
    <property type="entry name" value="ParB_N"/>
    <property type="match status" value="1"/>
</dbReference>
<dbReference type="GO" id="GO:0005694">
    <property type="term" value="C:chromosome"/>
    <property type="evidence" value="ECO:0007669"/>
    <property type="project" value="TreeGrafter"/>
</dbReference>
<dbReference type="SUPFAM" id="SSF109709">
    <property type="entry name" value="KorB DNA-binding domain-like"/>
    <property type="match status" value="1"/>
</dbReference>
<dbReference type="InterPro" id="IPR050336">
    <property type="entry name" value="Chromosome_partition/occlusion"/>
</dbReference>
<reference evidence="3" key="2">
    <citation type="submission" date="2021-04" db="EMBL/GenBank/DDBJ databases">
        <authorList>
            <person name="Gilroy R."/>
        </authorList>
    </citation>
    <scope>NUCLEOTIDE SEQUENCE</scope>
    <source>
        <strain evidence="3">ChiBcec8-14828</strain>
    </source>
</reference>
<proteinExistence type="inferred from homology"/>
<dbReference type="GO" id="GO:0007059">
    <property type="term" value="P:chromosome segregation"/>
    <property type="evidence" value="ECO:0007669"/>
    <property type="project" value="TreeGrafter"/>
</dbReference>
<dbReference type="SUPFAM" id="SSF110849">
    <property type="entry name" value="ParB/Sulfiredoxin"/>
    <property type="match status" value="1"/>
</dbReference>
<dbReference type="InterPro" id="IPR036086">
    <property type="entry name" value="ParB/Sulfiredoxin_sf"/>
</dbReference>
<dbReference type="PANTHER" id="PTHR33375:SF1">
    <property type="entry name" value="CHROMOSOME-PARTITIONING PROTEIN PARB-RELATED"/>
    <property type="match status" value="1"/>
</dbReference>